<dbReference type="PATRIC" id="fig|1367847.3.peg.3873"/>
<dbReference type="Pfam" id="PF00144">
    <property type="entry name" value="Beta-lactamase"/>
    <property type="match status" value="1"/>
</dbReference>
<keyword evidence="1" id="KW-0732">Signal</keyword>
<accession>S5Z0D3</accession>
<reference evidence="3 4" key="1">
    <citation type="journal article" date="2014" name="BMC Genomics">
        <title>Architecture and functions of a multipartite genome of the methylotrophic bacterium Paracoccus aminophilus JCM 7686, containing primary and secondary chromids.</title>
        <authorList>
            <person name="Dziewit L."/>
            <person name="Czarnecki J."/>
            <person name="Wibberg D."/>
            <person name="Radlinska M."/>
            <person name="Mrozek P."/>
            <person name="Szymczak M."/>
            <person name="Schluter A."/>
            <person name="Puhler A."/>
            <person name="Bartosik D."/>
        </authorList>
    </citation>
    <scope>NUCLEOTIDE SEQUENCE [LARGE SCALE GENOMIC DNA]</scope>
    <source>
        <strain evidence="3">JCM 7686</strain>
        <plasmid evidence="4">Plasmid pAMI4</plasmid>
    </source>
</reference>
<geneLocation type="plasmid" evidence="3 4">
    <name>pAMI4</name>
</geneLocation>
<name>S5Z0D3_PARAH</name>
<dbReference type="InterPro" id="IPR050789">
    <property type="entry name" value="Diverse_Enzym_Activities"/>
</dbReference>
<dbReference type="OrthoDB" id="9814204at2"/>
<dbReference type="PANTHER" id="PTHR43283">
    <property type="entry name" value="BETA-LACTAMASE-RELATED"/>
    <property type="match status" value="1"/>
</dbReference>
<evidence type="ECO:0000256" key="1">
    <source>
        <dbReference type="SAM" id="SignalP"/>
    </source>
</evidence>
<dbReference type="RefSeq" id="WP_020952410.1">
    <property type="nucleotide sequence ID" value="NC_022049.1"/>
</dbReference>
<sequence length="591" mass="64555">MHKIAAGLCFLLTSTALGHAAPRTDLSAAQLRAPAAEAGTEAATETRLVENAAFVAPEGAAAASDGFEGTLHLGETLMTTEPAKLKSDNLLGKDPAYFPKIAISFTTVNGNLVPLTQDVIRAGSLPEGKSFWDTIVQPGAVWSEPGDDGWNRASFPFALMHSIEGETHNGVATFLYKGSEVSAVRMQIVNQTAPFYVEDRFTAAATLPASFSPEVTGDAKAARQTFEAAEKDAYPTAPWSEFVAKYGQEVADGFDGTIGADERVAAAITVDGTMYVKYCPTPMGELPYCARQRFGVWSVTKAATNEMAMLSLAQKFGAGIYDQKLVELIPEAKGLEGWDRVTLGNLVNMSSAMGYGSHQAKPYTVSDPFDDHYYAWYEAPTTADKLAVLLPAAKPYPWLPGEVIRYRDEDMFLLGVGLTRVVQKHGYANVWDYLEKEVYGPIGIHYAPTNKTIESEPSKDQSLMAYGYYPTLGDMAKLAELIHQDGKFGGKQILSAEKVKELQPREGHIGLPTGERERPYYHEAFWYSQMDSKWGCALYYPAMTGFGANYVAIFPKDITTIRIAKNLDNTRPSRTMDNFEETADAIADLCE</sequence>
<dbReference type="KEGG" id="pami:JCM7686_pAMI4p236"/>
<proteinExistence type="predicted"/>
<dbReference type="InterPro" id="IPR001466">
    <property type="entry name" value="Beta-lactam-related"/>
</dbReference>
<dbReference type="PANTHER" id="PTHR43283:SF7">
    <property type="entry name" value="BETA-LACTAMASE-RELATED DOMAIN-CONTAINING PROTEIN"/>
    <property type="match status" value="1"/>
</dbReference>
<gene>
    <name evidence="3" type="ORF">JCM7686_pAMI4p236</name>
</gene>
<evidence type="ECO:0000259" key="2">
    <source>
        <dbReference type="Pfam" id="PF00144"/>
    </source>
</evidence>
<feature type="domain" description="Beta-lactamase-related" evidence="2">
    <location>
        <begin position="264"/>
        <end position="574"/>
    </location>
</feature>
<dbReference type="Gene3D" id="3.40.710.10">
    <property type="entry name" value="DD-peptidase/beta-lactamase superfamily"/>
    <property type="match status" value="1"/>
</dbReference>
<evidence type="ECO:0000313" key="4">
    <source>
        <dbReference type="Proteomes" id="UP000015480"/>
    </source>
</evidence>
<dbReference type="InterPro" id="IPR012338">
    <property type="entry name" value="Beta-lactam/transpept-like"/>
</dbReference>
<feature type="signal peptide" evidence="1">
    <location>
        <begin position="1"/>
        <end position="20"/>
    </location>
</feature>
<protein>
    <recommendedName>
        <fullName evidence="2">Beta-lactamase-related domain-containing protein</fullName>
    </recommendedName>
</protein>
<organism evidence="3 4">
    <name type="scientific">Paracoccus aminophilus JCM 7686</name>
    <dbReference type="NCBI Taxonomy" id="1367847"/>
    <lineage>
        <taxon>Bacteria</taxon>
        <taxon>Pseudomonadati</taxon>
        <taxon>Pseudomonadota</taxon>
        <taxon>Alphaproteobacteria</taxon>
        <taxon>Rhodobacterales</taxon>
        <taxon>Paracoccaceae</taxon>
        <taxon>Paracoccus</taxon>
    </lineage>
</organism>
<dbReference type="EMBL" id="CP006652">
    <property type="protein sequence ID" value="AGT10926.1"/>
    <property type="molecule type" value="Genomic_DNA"/>
</dbReference>
<dbReference type="Proteomes" id="UP000015480">
    <property type="component" value="Plasmid pAMI4"/>
</dbReference>
<dbReference type="eggNOG" id="COG1680">
    <property type="taxonomic scope" value="Bacteria"/>
</dbReference>
<dbReference type="SUPFAM" id="SSF56601">
    <property type="entry name" value="beta-lactamase/transpeptidase-like"/>
    <property type="match status" value="1"/>
</dbReference>
<evidence type="ECO:0000313" key="3">
    <source>
        <dbReference type="EMBL" id="AGT10926.1"/>
    </source>
</evidence>
<keyword evidence="3" id="KW-0614">Plasmid</keyword>
<dbReference type="HOGENOM" id="CLU_461416_0_0_5"/>
<feature type="chain" id="PRO_5004534859" description="Beta-lactamase-related domain-containing protein" evidence="1">
    <location>
        <begin position="21"/>
        <end position="591"/>
    </location>
</feature>
<dbReference type="AlphaFoldDB" id="S5Z0D3"/>
<keyword evidence="4" id="KW-1185">Reference proteome</keyword>